<dbReference type="AlphaFoldDB" id="A0A6J7IVN9"/>
<gene>
    <name evidence="1" type="ORF">UFOPK3609_02144</name>
</gene>
<protein>
    <submittedName>
        <fullName evidence="1">Unannotated protein</fullName>
    </submittedName>
</protein>
<dbReference type="EMBL" id="CAFBMQ010000432">
    <property type="protein sequence ID" value="CAB4934820.1"/>
    <property type="molecule type" value="Genomic_DNA"/>
</dbReference>
<sequence>MPHRSAASCRCARTSSPIRTFGNLDIAMEGSSVVCGDVDSPLPIWFTTTMNHFSGSSARPGPR</sequence>
<evidence type="ECO:0000313" key="1">
    <source>
        <dbReference type="EMBL" id="CAB4934820.1"/>
    </source>
</evidence>
<organism evidence="1">
    <name type="scientific">freshwater metagenome</name>
    <dbReference type="NCBI Taxonomy" id="449393"/>
    <lineage>
        <taxon>unclassified sequences</taxon>
        <taxon>metagenomes</taxon>
        <taxon>ecological metagenomes</taxon>
    </lineage>
</organism>
<proteinExistence type="predicted"/>
<accession>A0A6J7IVN9</accession>
<reference evidence="1" key="1">
    <citation type="submission" date="2020-05" db="EMBL/GenBank/DDBJ databases">
        <authorList>
            <person name="Chiriac C."/>
            <person name="Salcher M."/>
            <person name="Ghai R."/>
            <person name="Kavagutti S V."/>
        </authorList>
    </citation>
    <scope>NUCLEOTIDE SEQUENCE</scope>
</reference>
<name>A0A6J7IVN9_9ZZZZ</name>